<dbReference type="InterPro" id="IPR050186">
    <property type="entry name" value="TPT_transporter"/>
</dbReference>
<dbReference type="EMBL" id="BDRX01000001">
    <property type="protein sequence ID" value="GBF87379.1"/>
    <property type="molecule type" value="Genomic_DNA"/>
</dbReference>
<feature type="region of interest" description="Disordered" evidence="5">
    <location>
        <begin position="312"/>
        <end position="351"/>
    </location>
</feature>
<comment type="subcellular location">
    <subcellularLocation>
        <location evidence="1">Membrane</location>
        <topology evidence="1">Multi-pass membrane protein</topology>
    </subcellularLocation>
</comment>
<name>A0A2V0NK76_9CHLO</name>
<evidence type="ECO:0000256" key="2">
    <source>
        <dbReference type="ARBA" id="ARBA00022692"/>
    </source>
</evidence>
<dbReference type="OrthoDB" id="6418713at2759"/>
<keyword evidence="3 6" id="KW-1133">Transmembrane helix</keyword>
<gene>
    <name evidence="8" type="ORF">Rsub_00090</name>
</gene>
<accession>A0A2V0NK76</accession>
<proteinExistence type="predicted"/>
<dbReference type="InParanoid" id="A0A2V0NK76"/>
<dbReference type="GO" id="GO:0016020">
    <property type="term" value="C:membrane"/>
    <property type="evidence" value="ECO:0007669"/>
    <property type="project" value="UniProtKB-SubCell"/>
</dbReference>
<evidence type="ECO:0000256" key="1">
    <source>
        <dbReference type="ARBA" id="ARBA00004141"/>
    </source>
</evidence>
<feature type="transmembrane region" description="Helical" evidence="6">
    <location>
        <begin position="161"/>
        <end position="185"/>
    </location>
</feature>
<evidence type="ECO:0000256" key="5">
    <source>
        <dbReference type="SAM" id="MobiDB-lite"/>
    </source>
</evidence>
<feature type="transmembrane region" description="Helical" evidence="6">
    <location>
        <begin position="228"/>
        <end position="251"/>
    </location>
</feature>
<evidence type="ECO:0000313" key="8">
    <source>
        <dbReference type="EMBL" id="GBF87379.1"/>
    </source>
</evidence>
<feature type="transmembrane region" description="Helical" evidence="6">
    <location>
        <begin position="197"/>
        <end position="216"/>
    </location>
</feature>
<dbReference type="SUPFAM" id="SSF103481">
    <property type="entry name" value="Multidrug resistance efflux transporter EmrE"/>
    <property type="match status" value="1"/>
</dbReference>
<dbReference type="InterPro" id="IPR004853">
    <property type="entry name" value="Sugar_P_trans_dom"/>
</dbReference>
<keyword evidence="9" id="KW-1185">Reference proteome</keyword>
<dbReference type="Pfam" id="PF03151">
    <property type="entry name" value="TPT"/>
    <property type="match status" value="1"/>
</dbReference>
<evidence type="ECO:0000256" key="6">
    <source>
        <dbReference type="SAM" id="Phobius"/>
    </source>
</evidence>
<reference evidence="8 9" key="1">
    <citation type="journal article" date="2018" name="Sci. Rep.">
        <title>Raphidocelis subcapitata (=Pseudokirchneriella subcapitata) provides an insight into genome evolution and environmental adaptations in the Sphaeropleales.</title>
        <authorList>
            <person name="Suzuki S."/>
            <person name="Yamaguchi H."/>
            <person name="Nakajima N."/>
            <person name="Kawachi M."/>
        </authorList>
    </citation>
    <scope>NUCLEOTIDE SEQUENCE [LARGE SCALE GENOMIC DNA]</scope>
    <source>
        <strain evidence="8 9">NIES-35</strain>
    </source>
</reference>
<dbReference type="Proteomes" id="UP000247498">
    <property type="component" value="Unassembled WGS sequence"/>
</dbReference>
<feature type="domain" description="Sugar phosphate transporter" evidence="7">
    <location>
        <begin position="13"/>
        <end position="300"/>
    </location>
</feature>
<protein>
    <submittedName>
        <fullName evidence="8">Phosphate phosphoenolpyruvate translocator</fullName>
    </submittedName>
</protein>
<evidence type="ECO:0000256" key="3">
    <source>
        <dbReference type="ARBA" id="ARBA00022989"/>
    </source>
</evidence>
<evidence type="ECO:0000313" key="9">
    <source>
        <dbReference type="Proteomes" id="UP000247498"/>
    </source>
</evidence>
<dbReference type="AlphaFoldDB" id="A0A2V0NK76"/>
<evidence type="ECO:0000259" key="7">
    <source>
        <dbReference type="Pfam" id="PF03151"/>
    </source>
</evidence>
<dbReference type="PANTHER" id="PTHR11132">
    <property type="entry name" value="SOLUTE CARRIER FAMILY 35"/>
    <property type="match status" value="1"/>
</dbReference>
<dbReference type="InterPro" id="IPR037185">
    <property type="entry name" value="EmrE-like"/>
</dbReference>
<comment type="caution">
    <text evidence="8">The sequence shown here is derived from an EMBL/GenBank/DDBJ whole genome shotgun (WGS) entry which is preliminary data.</text>
</comment>
<keyword evidence="2 6" id="KW-0812">Transmembrane</keyword>
<feature type="transmembrane region" description="Helical" evidence="6">
    <location>
        <begin position="137"/>
        <end position="155"/>
    </location>
</feature>
<feature type="compositionally biased region" description="Basic and acidic residues" evidence="5">
    <location>
        <begin position="326"/>
        <end position="351"/>
    </location>
</feature>
<keyword evidence="8" id="KW-0670">Pyruvate</keyword>
<feature type="transmembrane region" description="Helical" evidence="6">
    <location>
        <begin position="12"/>
        <end position="33"/>
    </location>
</feature>
<evidence type="ECO:0000256" key="4">
    <source>
        <dbReference type="ARBA" id="ARBA00023136"/>
    </source>
</evidence>
<organism evidence="8 9">
    <name type="scientific">Raphidocelis subcapitata</name>
    <dbReference type="NCBI Taxonomy" id="307507"/>
    <lineage>
        <taxon>Eukaryota</taxon>
        <taxon>Viridiplantae</taxon>
        <taxon>Chlorophyta</taxon>
        <taxon>core chlorophytes</taxon>
        <taxon>Chlorophyceae</taxon>
        <taxon>CS clade</taxon>
        <taxon>Sphaeropleales</taxon>
        <taxon>Selenastraceae</taxon>
        <taxon>Raphidocelis</taxon>
    </lineage>
</organism>
<keyword evidence="4 6" id="KW-0472">Membrane</keyword>
<sequence>MAAAPRPTRRWVAAFIALWICNSALCVLLNKHILFYRRFTFPCTLAVSHMTAAALSTACVACCMRRGASGVPGPGELEPVFVAQLAGIATLFGLVLVLANSAFMYLSVPSIQMLKASGAVTTFCVGMLLGTERYSHFNLLKVLVVGAGVFIASYGDVKANLLGVLLQVGSIVADAVRCTLLQLVMQHARVKLSPLGTLLYVSPLAALALCLPAGLFELPKLSAHAAPIPWLWLAASCAATTSLNLVGFTLICGTSALTTSVTGPLKDWIVILLAMAVYGTPVTRQQWGGYAVALAGIAWYQRDKFWRAPAADDVASGSGYSGGGDGGKEGKEELLPLTERDAQSAEDQSAR</sequence>
<feature type="transmembrane region" description="Helical" evidence="6">
    <location>
        <begin position="85"/>
        <end position="106"/>
    </location>
</feature>